<proteinExistence type="predicted"/>
<accession>A0A5M6ZFQ1</accession>
<dbReference type="AlphaFoldDB" id="A0A5M6ZFQ1"/>
<evidence type="ECO:0000313" key="1">
    <source>
        <dbReference type="EMBL" id="KAA5803576.1"/>
    </source>
</evidence>
<dbReference type="Proteomes" id="UP000325122">
    <property type="component" value="Unassembled WGS sequence"/>
</dbReference>
<protein>
    <submittedName>
        <fullName evidence="1">Helix-turn-helix transcriptional regulator</fullName>
    </submittedName>
</protein>
<keyword evidence="2" id="KW-1185">Reference proteome</keyword>
<sequence>MPSLTDLAVRVEALEVVIEKLQGSQNGDSLQILRSEAPEGGAVRFEGSIDLPDNSRIDWVMSHPASGLLAADWAEIAPTLAALGHPVRLHLLQHVLNGTRETSALVQTLGEGTTGQLHHHLRELTSTGWLSSERRGRYSVPADRIVPLLIAVAAAGGPDTGQDGA</sequence>
<dbReference type="InterPro" id="IPR036390">
    <property type="entry name" value="WH_DNA-bd_sf"/>
</dbReference>
<dbReference type="Gene3D" id="1.10.10.10">
    <property type="entry name" value="Winged helix-like DNA-binding domain superfamily/Winged helix DNA-binding domain"/>
    <property type="match status" value="1"/>
</dbReference>
<dbReference type="SUPFAM" id="SSF46785">
    <property type="entry name" value="Winged helix' DNA-binding domain"/>
    <property type="match status" value="1"/>
</dbReference>
<comment type="caution">
    <text evidence="1">The sequence shown here is derived from an EMBL/GenBank/DDBJ whole genome shotgun (WGS) entry which is preliminary data.</text>
</comment>
<gene>
    <name evidence="1" type="ORF">F1654_07165</name>
</gene>
<reference evidence="1 2" key="1">
    <citation type="submission" date="2019-09" db="EMBL/GenBank/DDBJ databases">
        <authorList>
            <person name="Kevbrin V."/>
            <person name="Grouzdev D.S."/>
        </authorList>
    </citation>
    <scope>NUCLEOTIDE SEQUENCE [LARGE SCALE GENOMIC DNA]</scope>
    <source>
        <strain evidence="1 2">G-192</strain>
    </source>
</reference>
<dbReference type="InterPro" id="IPR036388">
    <property type="entry name" value="WH-like_DNA-bd_sf"/>
</dbReference>
<dbReference type="EMBL" id="VWOJ01000002">
    <property type="protein sequence ID" value="KAA5803576.1"/>
    <property type="molecule type" value="Genomic_DNA"/>
</dbReference>
<dbReference type="RefSeq" id="WP_150022844.1">
    <property type="nucleotide sequence ID" value="NZ_VWOJ01000002.1"/>
</dbReference>
<evidence type="ECO:0000313" key="2">
    <source>
        <dbReference type="Proteomes" id="UP000325122"/>
    </source>
</evidence>
<organism evidence="1 2">
    <name type="scientific">Alkalicaulis satelles</name>
    <dbReference type="NCBI Taxonomy" id="2609175"/>
    <lineage>
        <taxon>Bacteria</taxon>
        <taxon>Pseudomonadati</taxon>
        <taxon>Pseudomonadota</taxon>
        <taxon>Alphaproteobacteria</taxon>
        <taxon>Maricaulales</taxon>
        <taxon>Maricaulaceae</taxon>
        <taxon>Alkalicaulis</taxon>
    </lineage>
</organism>
<name>A0A5M6ZFQ1_9PROT</name>